<reference evidence="2" key="1">
    <citation type="submission" date="2020-10" db="EMBL/GenBank/DDBJ databases">
        <authorList>
            <person name="Han B."/>
            <person name="Lu T."/>
            <person name="Zhao Q."/>
            <person name="Huang X."/>
            <person name="Zhao Y."/>
        </authorList>
    </citation>
    <scope>NUCLEOTIDE SEQUENCE</scope>
</reference>
<dbReference type="SUPFAM" id="SSF81383">
    <property type="entry name" value="F-box domain"/>
    <property type="match status" value="1"/>
</dbReference>
<sequence length="98" mass="10256">MKTTEPGLSGGGHLGTEPSDDDEAVVDRLSALPNNVLLHVLAGLGDAAAAGRTSVLSSRWRRLWALLPELRFSSLSPPSPASSCRSWSPTKRTSGSST</sequence>
<dbReference type="InterPro" id="IPR055312">
    <property type="entry name" value="FBL15-like"/>
</dbReference>
<feature type="region of interest" description="Disordered" evidence="1">
    <location>
        <begin position="72"/>
        <end position="98"/>
    </location>
</feature>
<dbReference type="AlphaFoldDB" id="A0A811NV61"/>
<accession>A0A811NV61</accession>
<dbReference type="EMBL" id="CAJGYO010000004">
    <property type="protein sequence ID" value="CAD6227036.1"/>
    <property type="molecule type" value="Genomic_DNA"/>
</dbReference>
<dbReference type="PANTHER" id="PTHR34709:SF52">
    <property type="entry name" value="OS07G0548100 PROTEIN"/>
    <property type="match status" value="1"/>
</dbReference>
<evidence type="ECO:0000313" key="3">
    <source>
        <dbReference type="Proteomes" id="UP000604825"/>
    </source>
</evidence>
<evidence type="ECO:0008006" key="4">
    <source>
        <dbReference type="Google" id="ProtNLM"/>
    </source>
</evidence>
<feature type="compositionally biased region" description="Low complexity" evidence="1">
    <location>
        <begin position="72"/>
        <end position="89"/>
    </location>
</feature>
<gene>
    <name evidence="2" type="ORF">NCGR_LOCUS18679</name>
</gene>
<protein>
    <recommendedName>
        <fullName evidence="4">F-box domain-containing protein</fullName>
    </recommendedName>
</protein>
<feature type="region of interest" description="Disordered" evidence="1">
    <location>
        <begin position="1"/>
        <end position="22"/>
    </location>
</feature>
<evidence type="ECO:0000256" key="1">
    <source>
        <dbReference type="SAM" id="MobiDB-lite"/>
    </source>
</evidence>
<dbReference type="InterPro" id="IPR036047">
    <property type="entry name" value="F-box-like_dom_sf"/>
</dbReference>
<name>A0A811NV61_9POAL</name>
<organism evidence="2 3">
    <name type="scientific">Miscanthus lutarioriparius</name>
    <dbReference type="NCBI Taxonomy" id="422564"/>
    <lineage>
        <taxon>Eukaryota</taxon>
        <taxon>Viridiplantae</taxon>
        <taxon>Streptophyta</taxon>
        <taxon>Embryophyta</taxon>
        <taxon>Tracheophyta</taxon>
        <taxon>Spermatophyta</taxon>
        <taxon>Magnoliopsida</taxon>
        <taxon>Liliopsida</taxon>
        <taxon>Poales</taxon>
        <taxon>Poaceae</taxon>
        <taxon>PACMAD clade</taxon>
        <taxon>Panicoideae</taxon>
        <taxon>Andropogonodae</taxon>
        <taxon>Andropogoneae</taxon>
        <taxon>Saccharinae</taxon>
        <taxon>Miscanthus</taxon>
    </lineage>
</organism>
<comment type="caution">
    <text evidence="2">The sequence shown here is derived from an EMBL/GenBank/DDBJ whole genome shotgun (WGS) entry which is preliminary data.</text>
</comment>
<dbReference type="PANTHER" id="PTHR34709">
    <property type="entry name" value="OS10G0396666 PROTEIN"/>
    <property type="match status" value="1"/>
</dbReference>
<dbReference type="Proteomes" id="UP000604825">
    <property type="component" value="Unassembled WGS sequence"/>
</dbReference>
<evidence type="ECO:0000313" key="2">
    <source>
        <dbReference type="EMBL" id="CAD6227036.1"/>
    </source>
</evidence>
<proteinExistence type="predicted"/>
<keyword evidence="3" id="KW-1185">Reference proteome</keyword>